<comment type="similarity">
    <text evidence="3">Belongs to the DegT/DnrJ/EryC1 family.</text>
</comment>
<sequence>MIMQRKKSIEWPIADEGLISALKGVIDNNRWSLSGYWTGQDSYNAKFEKEFAKKNKVSYCVTVSSGSTALICALEALGIGEGDQVIVPALSWVATATAVLQVNAEPVLVDVCEQNYCIDPEKIESAITDRTKAIIAVHLCGAMAQMDRIMEIANKYNLKVIEDNAQTHFSMWKDKYAGTIADIGTFSFQQGKILTCGEGGAVVTDDYELYKKIQQLRCDGRAYVEETAKKYGFMEIEALGEIHGTNYNLSEFQAAILLHNMEKIDEQNELRQKNVEYLVEKLSEIDGIKIVKPYENNSYRTYYGYIIPFDKSKFNNMNAKEVIERLSRKLNIGSFYIHPLYPAIHKSPLFCPWTNKRYLKDVAKTEEFWRNQSHPVAESANENVIFLLHSLLLSGTAFIDELIEELIKIQG</sequence>
<dbReference type="CDD" id="cd00616">
    <property type="entry name" value="AHBA_syn"/>
    <property type="match status" value="1"/>
</dbReference>
<evidence type="ECO:0000256" key="1">
    <source>
        <dbReference type="PIRSR" id="PIRSR000390-1"/>
    </source>
</evidence>
<dbReference type="Gene3D" id="3.40.640.10">
    <property type="entry name" value="Type I PLP-dependent aspartate aminotransferase-like (Major domain)"/>
    <property type="match status" value="1"/>
</dbReference>
<comment type="caution">
    <text evidence="4">The sequence shown here is derived from an EMBL/GenBank/DDBJ whole genome shotgun (WGS) entry which is preliminary data.</text>
</comment>
<keyword evidence="5" id="KW-1185">Reference proteome</keyword>
<feature type="active site" description="Proton acceptor" evidence="1">
    <location>
        <position position="192"/>
    </location>
</feature>
<keyword evidence="4" id="KW-0808">Transferase</keyword>
<proteinExistence type="inferred from homology"/>
<dbReference type="OrthoDB" id="9810913at2"/>
<dbReference type="Gene3D" id="3.90.1150.10">
    <property type="entry name" value="Aspartate Aminotransferase, domain 1"/>
    <property type="match status" value="1"/>
</dbReference>
<dbReference type="Proteomes" id="UP000289166">
    <property type="component" value="Unassembled WGS sequence"/>
</dbReference>
<dbReference type="GO" id="GO:0000271">
    <property type="term" value="P:polysaccharide biosynthetic process"/>
    <property type="evidence" value="ECO:0007669"/>
    <property type="project" value="TreeGrafter"/>
</dbReference>
<dbReference type="AlphaFoldDB" id="A0A4V1K2I2"/>
<evidence type="ECO:0000256" key="2">
    <source>
        <dbReference type="PIRSR" id="PIRSR000390-2"/>
    </source>
</evidence>
<dbReference type="InterPro" id="IPR015421">
    <property type="entry name" value="PyrdxlP-dep_Trfase_major"/>
</dbReference>
<feature type="modified residue" description="N6-(pyridoxal phosphate)lysine" evidence="2">
    <location>
        <position position="192"/>
    </location>
</feature>
<evidence type="ECO:0000313" key="4">
    <source>
        <dbReference type="EMBL" id="RXE60379.1"/>
    </source>
</evidence>
<dbReference type="InterPro" id="IPR000653">
    <property type="entry name" value="DegT/StrS_aminotransferase"/>
</dbReference>
<dbReference type="EMBL" id="RLII01000001">
    <property type="protein sequence ID" value="RXE60379.1"/>
    <property type="molecule type" value="Genomic_DNA"/>
</dbReference>
<dbReference type="SUPFAM" id="SSF53383">
    <property type="entry name" value="PLP-dependent transferases"/>
    <property type="match status" value="1"/>
</dbReference>
<dbReference type="PANTHER" id="PTHR30244">
    <property type="entry name" value="TRANSAMINASE"/>
    <property type="match status" value="1"/>
</dbReference>
<name>A0A4V1K2I2_9FIRM</name>
<gene>
    <name evidence="4" type="ORF">EFD62_00095</name>
</gene>
<evidence type="ECO:0000313" key="5">
    <source>
        <dbReference type="Proteomes" id="UP000289166"/>
    </source>
</evidence>
<keyword evidence="2 3" id="KW-0663">Pyridoxal phosphate</keyword>
<dbReference type="InterPro" id="IPR015424">
    <property type="entry name" value="PyrdxlP-dep_Trfase"/>
</dbReference>
<dbReference type="GO" id="GO:0030170">
    <property type="term" value="F:pyridoxal phosphate binding"/>
    <property type="evidence" value="ECO:0007669"/>
    <property type="project" value="TreeGrafter"/>
</dbReference>
<evidence type="ECO:0000256" key="3">
    <source>
        <dbReference type="RuleBase" id="RU004508"/>
    </source>
</evidence>
<accession>A0A4V1K2I2</accession>
<protein>
    <submittedName>
        <fullName evidence="4">DegT/DnrJ/EryC1/StrS family aminotransferase</fullName>
    </submittedName>
</protein>
<dbReference type="Pfam" id="PF01041">
    <property type="entry name" value="DegT_DnrJ_EryC1"/>
    <property type="match status" value="1"/>
</dbReference>
<dbReference type="PANTHER" id="PTHR30244:SF34">
    <property type="entry name" value="DTDP-4-AMINO-4,6-DIDEOXYGALACTOSE TRANSAMINASE"/>
    <property type="match status" value="1"/>
</dbReference>
<dbReference type="GO" id="GO:0008483">
    <property type="term" value="F:transaminase activity"/>
    <property type="evidence" value="ECO:0007669"/>
    <property type="project" value="UniProtKB-KW"/>
</dbReference>
<dbReference type="PIRSF" id="PIRSF000390">
    <property type="entry name" value="PLP_StrS"/>
    <property type="match status" value="1"/>
</dbReference>
<dbReference type="InterPro" id="IPR015422">
    <property type="entry name" value="PyrdxlP-dep_Trfase_small"/>
</dbReference>
<keyword evidence="4" id="KW-0032">Aminotransferase</keyword>
<organism evidence="4 5">
    <name type="scientific">Acetivibrio mesophilus</name>
    <dbReference type="NCBI Taxonomy" id="2487273"/>
    <lineage>
        <taxon>Bacteria</taxon>
        <taxon>Bacillati</taxon>
        <taxon>Bacillota</taxon>
        <taxon>Clostridia</taxon>
        <taxon>Eubacteriales</taxon>
        <taxon>Oscillospiraceae</taxon>
        <taxon>Acetivibrio</taxon>
    </lineage>
</organism>
<reference evidence="5" key="1">
    <citation type="submission" date="2018-11" db="EMBL/GenBank/DDBJ databases">
        <title>Genome sequencing of a novel mesophilic and cellulolytic organism within the genus Hungateiclostridium.</title>
        <authorList>
            <person name="Rettenmaier R."/>
            <person name="Liebl W."/>
            <person name="Zverlov V."/>
        </authorList>
    </citation>
    <scope>NUCLEOTIDE SEQUENCE [LARGE SCALE GENOMIC DNA]</scope>
    <source>
        <strain evidence="5">N2K1</strain>
    </source>
</reference>